<keyword evidence="5" id="KW-0436">Ligase</keyword>
<dbReference type="Gene3D" id="2.40.50.140">
    <property type="entry name" value="Nucleic acid-binding proteins"/>
    <property type="match status" value="1"/>
</dbReference>
<reference evidence="5 6" key="1">
    <citation type="submission" date="2019-11" db="EMBL/GenBank/DDBJ databases">
        <title>Acidiferrimicrobium australis gen. nov., sp. nov., an acidophilic and obligately heterotrophic, member of the Actinobacteria that catalyses dissimilatory oxido- reduction of iron isolated from metal-rich acidic water in Chile.</title>
        <authorList>
            <person name="Gonzalez D."/>
            <person name="Huber K."/>
            <person name="Hedrich S."/>
            <person name="Rojas-Villalobos C."/>
            <person name="Quatrini R."/>
            <person name="Dinamarca M.A."/>
            <person name="Schwarz A."/>
            <person name="Canales C."/>
            <person name="Nancucheo I."/>
        </authorList>
    </citation>
    <scope>NUCLEOTIDE SEQUENCE [LARGE SCALE GENOMIC DNA]</scope>
    <source>
        <strain evidence="5 6">USS-CCA1</strain>
    </source>
</reference>
<dbReference type="InterPro" id="IPR033714">
    <property type="entry name" value="tRNA_bind_bactPheRS"/>
</dbReference>
<name>A0ABW9QY12_9ACTN</name>
<dbReference type="EMBL" id="WJHE01001055">
    <property type="protein sequence ID" value="MST34531.1"/>
    <property type="molecule type" value="Genomic_DNA"/>
</dbReference>
<evidence type="ECO:0000256" key="2">
    <source>
        <dbReference type="ARBA" id="ARBA00022884"/>
    </source>
</evidence>
<accession>A0ABW9QY12</accession>
<feature type="domain" description="TRNA-binding" evidence="4">
    <location>
        <begin position="39"/>
        <end position="151"/>
    </location>
</feature>
<gene>
    <name evidence="5" type="ORF">GHK86_17610</name>
</gene>
<evidence type="ECO:0000259" key="4">
    <source>
        <dbReference type="PROSITE" id="PS50886"/>
    </source>
</evidence>
<dbReference type="Proteomes" id="UP000437736">
    <property type="component" value="Unassembled WGS sequence"/>
</dbReference>
<keyword evidence="6" id="KW-1185">Reference proteome</keyword>
<dbReference type="GO" id="GO:0016874">
    <property type="term" value="F:ligase activity"/>
    <property type="evidence" value="ECO:0007669"/>
    <property type="project" value="UniProtKB-KW"/>
</dbReference>
<feature type="non-terminal residue" evidence="5">
    <location>
        <position position="183"/>
    </location>
</feature>
<evidence type="ECO:0000313" key="6">
    <source>
        <dbReference type="Proteomes" id="UP000437736"/>
    </source>
</evidence>
<protein>
    <submittedName>
        <fullName evidence="5">Phenylalanine--tRNA ligase subunit beta</fullName>
    </submittedName>
</protein>
<keyword evidence="1 3" id="KW-0820">tRNA-binding</keyword>
<organism evidence="5 6">
    <name type="scientific">Acidiferrimicrobium australe</name>
    <dbReference type="NCBI Taxonomy" id="2664430"/>
    <lineage>
        <taxon>Bacteria</taxon>
        <taxon>Bacillati</taxon>
        <taxon>Actinomycetota</taxon>
        <taxon>Acidimicrobiia</taxon>
        <taxon>Acidimicrobiales</taxon>
        <taxon>Acidimicrobiaceae</taxon>
        <taxon>Acidiferrimicrobium</taxon>
    </lineage>
</organism>
<keyword evidence="2 3" id="KW-0694">RNA-binding</keyword>
<sequence length="183" mass="19006">MLAPLSWLRDYAPFDRPVGELAAALSDLGLVVEGVERVGQGLDGVVVARILDIRPHPNADKIRLVDVDAGDGEPLQIACGAWNMQVGDLVPLARIGAVLPGGMEIARRKMRGEWSNGMLCSPEEVGLAAVPGVDGLLILGPGSAAPGQPMVDALGGEDVVFDLDVSPNRPDALCMAGVARDLA</sequence>
<proteinExistence type="predicted"/>
<dbReference type="InterPro" id="IPR002547">
    <property type="entry name" value="tRNA-bd_dom"/>
</dbReference>
<evidence type="ECO:0000313" key="5">
    <source>
        <dbReference type="EMBL" id="MST34531.1"/>
    </source>
</evidence>
<dbReference type="CDD" id="cd02796">
    <property type="entry name" value="tRNA_bind_bactPheRS"/>
    <property type="match status" value="1"/>
</dbReference>
<dbReference type="Gene3D" id="3.30.56.10">
    <property type="match status" value="1"/>
</dbReference>
<dbReference type="SUPFAM" id="SSF50249">
    <property type="entry name" value="Nucleic acid-binding proteins"/>
    <property type="match status" value="1"/>
</dbReference>
<evidence type="ECO:0000256" key="1">
    <source>
        <dbReference type="ARBA" id="ARBA00022555"/>
    </source>
</evidence>
<comment type="caution">
    <text evidence="5">The sequence shown here is derived from an EMBL/GenBank/DDBJ whole genome shotgun (WGS) entry which is preliminary data.</text>
</comment>
<evidence type="ECO:0000256" key="3">
    <source>
        <dbReference type="PROSITE-ProRule" id="PRU00209"/>
    </source>
</evidence>
<dbReference type="InterPro" id="IPR012340">
    <property type="entry name" value="NA-bd_OB-fold"/>
</dbReference>
<dbReference type="PROSITE" id="PS50886">
    <property type="entry name" value="TRBD"/>
    <property type="match status" value="1"/>
</dbReference>
<dbReference type="Pfam" id="PF01588">
    <property type="entry name" value="tRNA_bind"/>
    <property type="match status" value="1"/>
</dbReference>